<dbReference type="STRING" id="517719.SAMN05421762_0363"/>
<accession>A0A1I1HSI2</accession>
<evidence type="ECO:0000256" key="4">
    <source>
        <dbReference type="ARBA" id="ARBA00023163"/>
    </source>
</evidence>
<dbReference type="GO" id="GO:0006351">
    <property type="term" value="P:DNA-templated transcription"/>
    <property type="evidence" value="ECO:0007669"/>
    <property type="project" value="TreeGrafter"/>
</dbReference>
<evidence type="ECO:0000256" key="1">
    <source>
        <dbReference type="ARBA" id="ARBA00009437"/>
    </source>
</evidence>
<keyword evidence="3" id="KW-0238">DNA-binding</keyword>
<keyword evidence="7" id="KW-1185">Reference proteome</keyword>
<dbReference type="EMBL" id="FOLX01000001">
    <property type="protein sequence ID" value="SFC26765.1"/>
    <property type="molecule type" value="Genomic_DNA"/>
</dbReference>
<protein>
    <submittedName>
        <fullName evidence="6">Transcriptional regulator, LysR family</fullName>
    </submittedName>
</protein>
<dbReference type="InterPro" id="IPR036390">
    <property type="entry name" value="WH_DNA-bd_sf"/>
</dbReference>
<dbReference type="Pfam" id="PF03466">
    <property type="entry name" value="LysR_substrate"/>
    <property type="match status" value="1"/>
</dbReference>
<gene>
    <name evidence="6" type="ORF">SAMN05421762_0363</name>
</gene>
<evidence type="ECO:0000256" key="2">
    <source>
        <dbReference type="ARBA" id="ARBA00023015"/>
    </source>
</evidence>
<sequence length="310" mass="33759">MQHLNRAPLNGLRAAEAVERLGSLSAAARELEVSTGAVSQQIARLEAALGRTLFDRRPGGMRPLPGTEEIFRLLGNGFDHLSAAVDLTRRDRHSTLTVSVAPIFAARWLIWRIPDFSRAHPDIRIRLDSDVALVDPNTGAADFTIRIGPGPYHGVSAEPLFPQRVIPICHADVAARLPSPDALRQVPIIRDLQAMYSWDSWLSGAKANDSGLRAADLPAGPDFNEASLCLDAAMTGAGVFLAFETLCIDALNRGQITAPFPEWKTTGGQYWLISARDRSLTTPQRRFRQWLMDAIATEGMGSSPVPSHGQ</sequence>
<evidence type="ECO:0000313" key="6">
    <source>
        <dbReference type="EMBL" id="SFC26765.1"/>
    </source>
</evidence>
<proteinExistence type="inferred from homology"/>
<keyword evidence="4" id="KW-0804">Transcription</keyword>
<reference evidence="6 7" key="1">
    <citation type="submission" date="2016-10" db="EMBL/GenBank/DDBJ databases">
        <authorList>
            <person name="de Groot N.N."/>
        </authorList>
    </citation>
    <scope>NUCLEOTIDE SEQUENCE [LARGE SCALE GENOMIC DNA]</scope>
    <source>
        <strain evidence="6 7">DSM 29619</strain>
    </source>
</reference>
<dbReference type="Gene3D" id="1.10.10.10">
    <property type="entry name" value="Winged helix-like DNA-binding domain superfamily/Winged helix DNA-binding domain"/>
    <property type="match status" value="1"/>
</dbReference>
<dbReference type="InterPro" id="IPR058163">
    <property type="entry name" value="LysR-type_TF_proteobact-type"/>
</dbReference>
<dbReference type="CDD" id="cd08432">
    <property type="entry name" value="PBP2_GcdR_TrpI_HvrB_AmpR_like"/>
    <property type="match status" value="1"/>
</dbReference>
<dbReference type="OrthoDB" id="7328368at2"/>
<organism evidence="6 7">
    <name type="scientific">Pseudooceanicola nitratireducens</name>
    <dbReference type="NCBI Taxonomy" id="517719"/>
    <lineage>
        <taxon>Bacteria</taxon>
        <taxon>Pseudomonadati</taxon>
        <taxon>Pseudomonadota</taxon>
        <taxon>Alphaproteobacteria</taxon>
        <taxon>Rhodobacterales</taxon>
        <taxon>Paracoccaceae</taxon>
        <taxon>Pseudooceanicola</taxon>
    </lineage>
</organism>
<dbReference type="PANTHER" id="PTHR30537">
    <property type="entry name" value="HTH-TYPE TRANSCRIPTIONAL REGULATOR"/>
    <property type="match status" value="1"/>
</dbReference>
<keyword evidence="2" id="KW-0805">Transcription regulation</keyword>
<evidence type="ECO:0000313" key="7">
    <source>
        <dbReference type="Proteomes" id="UP000231644"/>
    </source>
</evidence>
<dbReference type="RefSeq" id="WP_093449629.1">
    <property type="nucleotide sequence ID" value="NZ_FNZG01000002.1"/>
</dbReference>
<dbReference type="PROSITE" id="PS50931">
    <property type="entry name" value="HTH_LYSR"/>
    <property type="match status" value="1"/>
</dbReference>
<feature type="domain" description="HTH lysR-type" evidence="5">
    <location>
        <begin position="9"/>
        <end position="64"/>
    </location>
</feature>
<dbReference type="InterPro" id="IPR000847">
    <property type="entry name" value="LysR_HTH_N"/>
</dbReference>
<evidence type="ECO:0000259" key="5">
    <source>
        <dbReference type="PROSITE" id="PS50931"/>
    </source>
</evidence>
<dbReference type="PRINTS" id="PR00039">
    <property type="entry name" value="HTHLYSR"/>
</dbReference>
<dbReference type="GO" id="GO:0043565">
    <property type="term" value="F:sequence-specific DNA binding"/>
    <property type="evidence" value="ECO:0007669"/>
    <property type="project" value="TreeGrafter"/>
</dbReference>
<dbReference type="Pfam" id="PF00126">
    <property type="entry name" value="HTH_1"/>
    <property type="match status" value="1"/>
</dbReference>
<dbReference type="GO" id="GO:0003700">
    <property type="term" value="F:DNA-binding transcription factor activity"/>
    <property type="evidence" value="ECO:0007669"/>
    <property type="project" value="InterPro"/>
</dbReference>
<dbReference type="InterPro" id="IPR036388">
    <property type="entry name" value="WH-like_DNA-bd_sf"/>
</dbReference>
<dbReference type="AlphaFoldDB" id="A0A1I1HSI2"/>
<dbReference type="SUPFAM" id="SSF46785">
    <property type="entry name" value="Winged helix' DNA-binding domain"/>
    <property type="match status" value="1"/>
</dbReference>
<comment type="similarity">
    <text evidence="1">Belongs to the LysR transcriptional regulatory family.</text>
</comment>
<name>A0A1I1HSI2_9RHOB</name>
<evidence type="ECO:0000256" key="3">
    <source>
        <dbReference type="ARBA" id="ARBA00023125"/>
    </source>
</evidence>
<dbReference type="Gene3D" id="3.40.190.10">
    <property type="entry name" value="Periplasmic binding protein-like II"/>
    <property type="match status" value="2"/>
</dbReference>
<dbReference type="InterPro" id="IPR005119">
    <property type="entry name" value="LysR_subst-bd"/>
</dbReference>
<dbReference type="SUPFAM" id="SSF53850">
    <property type="entry name" value="Periplasmic binding protein-like II"/>
    <property type="match status" value="1"/>
</dbReference>
<dbReference type="PANTHER" id="PTHR30537:SF74">
    <property type="entry name" value="HTH-TYPE TRANSCRIPTIONAL REGULATOR TRPI"/>
    <property type="match status" value="1"/>
</dbReference>
<dbReference type="Proteomes" id="UP000231644">
    <property type="component" value="Unassembled WGS sequence"/>
</dbReference>